<dbReference type="PROSITE" id="PS51687">
    <property type="entry name" value="SAM_MT_RNA_M5U"/>
    <property type="match status" value="1"/>
</dbReference>
<dbReference type="GO" id="GO:0005829">
    <property type="term" value="C:cytosol"/>
    <property type="evidence" value="ECO:0007669"/>
    <property type="project" value="TreeGrafter"/>
</dbReference>
<dbReference type="PANTHER" id="PTHR47790:SF2">
    <property type="entry name" value="TRNA_TMRNA (URACIL-C(5))-METHYLTRANSFERASE"/>
    <property type="match status" value="1"/>
</dbReference>
<evidence type="ECO:0000256" key="2">
    <source>
        <dbReference type="ARBA" id="ARBA00022679"/>
    </source>
</evidence>
<dbReference type="RefSeq" id="WP_137622153.1">
    <property type="nucleotide sequence ID" value="NZ_NXMA01000005.1"/>
</dbReference>
<dbReference type="GO" id="GO:0000049">
    <property type="term" value="F:tRNA binding"/>
    <property type="evidence" value="ECO:0007669"/>
    <property type="project" value="TreeGrafter"/>
</dbReference>
<accession>A0A4U7BLF1</accession>
<evidence type="ECO:0000256" key="6">
    <source>
        <dbReference type="PROSITE-ProRule" id="PRU10015"/>
    </source>
</evidence>
<evidence type="ECO:0000256" key="4">
    <source>
        <dbReference type="ARBA" id="ARBA00022694"/>
    </source>
</evidence>
<dbReference type="GO" id="GO:0030697">
    <property type="term" value="F:tRNA (uracil(54)-C5)-methyltransferase activity, S-adenosyl methionine-dependent"/>
    <property type="evidence" value="ECO:0007669"/>
    <property type="project" value="InterPro"/>
</dbReference>
<dbReference type="GO" id="GO:0032259">
    <property type="term" value="P:methylation"/>
    <property type="evidence" value="ECO:0007669"/>
    <property type="project" value="UniProtKB-KW"/>
</dbReference>
<proteinExistence type="inferred from homology"/>
<dbReference type="HAMAP" id="MF_01011">
    <property type="entry name" value="RNA_methyltr_TrmA"/>
    <property type="match status" value="1"/>
</dbReference>
<feature type="binding site" evidence="5">
    <location>
        <position position="209"/>
    </location>
    <ligand>
        <name>S-adenosyl-L-methionine</name>
        <dbReference type="ChEBI" id="CHEBI:59789"/>
    </ligand>
</feature>
<dbReference type="InterPro" id="IPR011869">
    <property type="entry name" value="TrmA_MeTrfase"/>
</dbReference>
<dbReference type="InterPro" id="IPR010280">
    <property type="entry name" value="U5_MeTrfase_fam"/>
</dbReference>
<feature type="active site" evidence="6">
    <location>
        <position position="315"/>
    </location>
</feature>
<protein>
    <submittedName>
        <fullName evidence="7">tRNA (Uridine(54)-C5)-methyltransferase TrmA</fullName>
    </submittedName>
</protein>
<dbReference type="GO" id="GO:0019843">
    <property type="term" value="F:rRNA binding"/>
    <property type="evidence" value="ECO:0007669"/>
    <property type="project" value="TreeGrafter"/>
</dbReference>
<dbReference type="EMBL" id="NXMA01000005">
    <property type="protein sequence ID" value="TKX32479.1"/>
    <property type="molecule type" value="Genomic_DNA"/>
</dbReference>
<dbReference type="InterPro" id="IPR030390">
    <property type="entry name" value="MeTrfase_TrmA_AS"/>
</dbReference>
<dbReference type="NCBIfam" id="TIGR02143">
    <property type="entry name" value="trmA_only"/>
    <property type="match status" value="1"/>
</dbReference>
<sequence>MSLEKFGNITNFDKKAHFIKDFFLEFYQGEIELFKSPIKHYRTRAEFSFYHDQDELYYAMFDSKSKKKFIIKNVDFPDEKICQFMPVLLEKIKRNFNLKEKLFGVEFLATKQDLSTTLLYHKNIETICDDLFQLSTDLNCNLIARSKKKKLVFKNENLTQKLKIQNKEILYKFNNDCFIQPNTFINEKMITWVNENLNLQIKKDLLELYCGYGNFTLALANNFHKVLATEISKNNINFALENCKLNNTKNIDFIRLSSEELSLALKKQRDFFRLKNLNLDIFDFSHVLVDPPRAGLDQSVIELIKNYENIIYISCNPISLKENLKILNHTHQISKMAIFDQFVHTPHLECGVFLTKK</sequence>
<keyword evidence="2 5" id="KW-0808">Transferase</keyword>
<dbReference type="GO" id="GO:0008033">
    <property type="term" value="P:tRNA processing"/>
    <property type="evidence" value="ECO:0007669"/>
    <property type="project" value="UniProtKB-KW"/>
</dbReference>
<dbReference type="FunFam" id="3.40.50.150:FF:000012">
    <property type="entry name" value="tRNA/tmRNA (uracil-C(5))-methyltransferase"/>
    <property type="match status" value="1"/>
</dbReference>
<evidence type="ECO:0000313" key="7">
    <source>
        <dbReference type="EMBL" id="TKX32479.1"/>
    </source>
</evidence>
<feature type="binding site" evidence="5">
    <location>
        <position position="290"/>
    </location>
    <ligand>
        <name>S-adenosyl-L-methionine</name>
        <dbReference type="ChEBI" id="CHEBI:59789"/>
    </ligand>
</feature>
<dbReference type="Gene3D" id="3.40.50.150">
    <property type="entry name" value="Vaccinia Virus protein VP39"/>
    <property type="match status" value="1"/>
</dbReference>
<dbReference type="Pfam" id="PF05958">
    <property type="entry name" value="tRNA_U5-meth_tr"/>
    <property type="match status" value="1"/>
</dbReference>
<dbReference type="CDD" id="cd02440">
    <property type="entry name" value="AdoMet_MTases"/>
    <property type="match status" value="1"/>
</dbReference>
<dbReference type="PANTHER" id="PTHR47790">
    <property type="entry name" value="TRNA/TMRNA (URACIL-C(5))-METHYLTRANSFERASE"/>
    <property type="match status" value="1"/>
</dbReference>
<comment type="similarity">
    <text evidence="5">Belongs to the class I-like SAM-binding methyltransferase superfamily. RNA M5U methyltransferase family.</text>
</comment>
<organism evidence="7 8">
    <name type="scientific">Campylobacter aviculae</name>
    <dbReference type="NCBI Taxonomy" id="2510190"/>
    <lineage>
        <taxon>Bacteria</taxon>
        <taxon>Pseudomonadati</taxon>
        <taxon>Campylobacterota</taxon>
        <taxon>Epsilonproteobacteria</taxon>
        <taxon>Campylobacterales</taxon>
        <taxon>Campylobacteraceae</taxon>
        <taxon>Campylobacter</taxon>
    </lineage>
</organism>
<keyword evidence="8" id="KW-1185">Reference proteome</keyword>
<name>A0A4U7BLF1_9BACT</name>
<evidence type="ECO:0000313" key="8">
    <source>
        <dbReference type="Proteomes" id="UP000310353"/>
    </source>
</evidence>
<comment type="caution">
    <text evidence="7">The sequence shown here is derived from an EMBL/GenBank/DDBJ whole genome shotgun (WGS) entry which is preliminary data.</text>
</comment>
<dbReference type="SUPFAM" id="SSF53335">
    <property type="entry name" value="S-adenosyl-L-methionine-dependent methyltransferases"/>
    <property type="match status" value="1"/>
</dbReference>
<keyword evidence="4" id="KW-0819">tRNA processing</keyword>
<evidence type="ECO:0000256" key="3">
    <source>
        <dbReference type="ARBA" id="ARBA00022691"/>
    </source>
</evidence>
<feature type="binding site" evidence="5">
    <location>
        <position position="180"/>
    </location>
    <ligand>
        <name>S-adenosyl-L-methionine</name>
        <dbReference type="ChEBI" id="CHEBI:59789"/>
    </ligand>
</feature>
<keyword evidence="3 5" id="KW-0949">S-adenosyl-L-methionine</keyword>
<dbReference type="OrthoDB" id="9804590at2"/>
<evidence type="ECO:0000256" key="5">
    <source>
        <dbReference type="PROSITE-ProRule" id="PRU01024"/>
    </source>
</evidence>
<evidence type="ECO:0000256" key="1">
    <source>
        <dbReference type="ARBA" id="ARBA00022603"/>
    </source>
</evidence>
<feature type="binding site" evidence="5">
    <location>
        <position position="230"/>
    </location>
    <ligand>
        <name>S-adenosyl-L-methionine</name>
        <dbReference type="ChEBI" id="CHEBI:59789"/>
    </ligand>
</feature>
<feature type="active site" description="Nucleophile" evidence="5">
    <location>
        <position position="315"/>
    </location>
</feature>
<reference evidence="7 8" key="1">
    <citation type="submission" date="2018-05" db="EMBL/GenBank/DDBJ databases">
        <title>Novel Campyloabacter and Helicobacter Species and Strains.</title>
        <authorList>
            <person name="Mannion A.J."/>
            <person name="Shen Z."/>
            <person name="Fox J.G."/>
        </authorList>
    </citation>
    <scope>NUCLEOTIDE SEQUENCE [LARGE SCALE GENOMIC DNA]</scope>
    <source>
        <strain evidence="8">MIT17-670</strain>
    </source>
</reference>
<gene>
    <name evidence="7" type="primary">trmA</name>
    <name evidence="7" type="ORF">CQA76_03970</name>
</gene>
<keyword evidence="1 5" id="KW-0489">Methyltransferase</keyword>
<dbReference type="Gene3D" id="2.40.50.1070">
    <property type="match status" value="1"/>
</dbReference>
<dbReference type="AlphaFoldDB" id="A0A4U7BLF1"/>
<dbReference type="PROSITE" id="PS01230">
    <property type="entry name" value="TRMA_1"/>
    <property type="match status" value="1"/>
</dbReference>
<dbReference type="InterPro" id="IPR029063">
    <property type="entry name" value="SAM-dependent_MTases_sf"/>
</dbReference>
<dbReference type="Proteomes" id="UP000310353">
    <property type="component" value="Unassembled WGS sequence"/>
</dbReference>